<comment type="caution">
    <text evidence="3">The sequence shown here is derived from an EMBL/GenBank/DDBJ whole genome shotgun (WGS) entry which is preliminary data.</text>
</comment>
<protein>
    <recommendedName>
        <fullName evidence="5">DUF5666 domain-containing protein</fullName>
    </recommendedName>
</protein>
<accession>A0A853JCY3</accession>
<proteinExistence type="predicted"/>
<keyword evidence="4" id="KW-1185">Reference proteome</keyword>
<evidence type="ECO:0000256" key="1">
    <source>
        <dbReference type="SAM" id="MobiDB-lite"/>
    </source>
</evidence>
<organism evidence="3 4">
    <name type="scientific">Luteimonas salinisoli</name>
    <dbReference type="NCBI Taxonomy" id="2752307"/>
    <lineage>
        <taxon>Bacteria</taxon>
        <taxon>Pseudomonadati</taxon>
        <taxon>Pseudomonadota</taxon>
        <taxon>Gammaproteobacteria</taxon>
        <taxon>Lysobacterales</taxon>
        <taxon>Lysobacteraceae</taxon>
        <taxon>Luteimonas</taxon>
    </lineage>
</organism>
<evidence type="ECO:0008006" key="5">
    <source>
        <dbReference type="Google" id="ProtNLM"/>
    </source>
</evidence>
<keyword evidence="2" id="KW-0732">Signal</keyword>
<evidence type="ECO:0000313" key="4">
    <source>
        <dbReference type="Proteomes" id="UP000578091"/>
    </source>
</evidence>
<dbReference type="EMBL" id="JACCKA010000072">
    <property type="protein sequence ID" value="NZA27146.1"/>
    <property type="molecule type" value="Genomic_DNA"/>
</dbReference>
<feature type="signal peptide" evidence="2">
    <location>
        <begin position="1"/>
        <end position="30"/>
    </location>
</feature>
<evidence type="ECO:0000256" key="2">
    <source>
        <dbReference type="SAM" id="SignalP"/>
    </source>
</evidence>
<dbReference type="Pfam" id="PF19649">
    <property type="entry name" value="DUF6152"/>
    <property type="match status" value="1"/>
</dbReference>
<feature type="chain" id="PRO_5033052068" description="DUF5666 domain-containing protein" evidence="2">
    <location>
        <begin position="31"/>
        <end position="133"/>
    </location>
</feature>
<dbReference type="InterPro" id="IPR046150">
    <property type="entry name" value="DUF6152"/>
</dbReference>
<evidence type="ECO:0000313" key="3">
    <source>
        <dbReference type="EMBL" id="NZA27146.1"/>
    </source>
</evidence>
<reference evidence="3 4" key="1">
    <citation type="submission" date="2020-07" db="EMBL/GenBank/DDBJ databases">
        <title>Luteimonas sp. SJ-92.</title>
        <authorList>
            <person name="Huang X.-X."/>
            <person name="Xu L."/>
            <person name="Sun J.-Q."/>
        </authorList>
    </citation>
    <scope>NUCLEOTIDE SEQUENCE [LARGE SCALE GENOMIC DNA]</scope>
    <source>
        <strain evidence="3 4">SJ-92</strain>
    </source>
</reference>
<dbReference type="AlphaFoldDB" id="A0A853JCY3"/>
<dbReference type="Proteomes" id="UP000578091">
    <property type="component" value="Unassembled WGS sequence"/>
</dbReference>
<dbReference type="RefSeq" id="WP_180678922.1">
    <property type="nucleotide sequence ID" value="NZ_JACCKA010000072.1"/>
</dbReference>
<name>A0A853JCY3_9GAMM</name>
<feature type="region of interest" description="Disordered" evidence="1">
    <location>
        <begin position="75"/>
        <end position="95"/>
    </location>
</feature>
<sequence length="133" mass="14718">MNTHSTSFRNRWHACLCVIAIAAVGATASAHHGWNWAVEAQSTLEGTIESISMAPPHPWLQVKAADGSSWRVDLGNPSQTERSGFRGDTAQPGDRITVLGNRSREADRRHMKAVRITLAGEHYDMYPERLQTP</sequence>
<gene>
    <name evidence="3" type="ORF">H0E84_12220</name>
</gene>